<keyword evidence="1" id="KW-0808">Transferase</keyword>
<keyword evidence="9" id="KW-1185">Reference proteome</keyword>
<sequence length="365" mass="43242">MSVKYSPVPTNDAGELPQGWCRSQLHPNCTKRNIIALVVILSLSSVFIISACVGTSWIQNSHFCPEKPKVIPLPHSRKKGLPHYPHTQRRLPDCIIIGVRKGGTRALINYLNLHPDIVTAPEEIHFFDDQQNYSKGLSWYRRQMPYTFSDKVIIEKTPNYFVDDKVPWRIHNFSSSVKLILIVRDPLYRAVSDYTQIRERRLGQGLEMEEFEELAFNGEEEVSVDNVRTQYPAINRSLYSYHLTKWLRYFSLSQIHIVDGDNMVRDPVQEIKKVENFLSLEHKIQKDWIVFDRTKGFHCVKPDNKRYRCLNKTKGRKHPRIDPDVRDILNDFFEPWNQQFFNLTGRTFRWPKEKWEKKRRRRKNS</sequence>
<dbReference type="PANTHER" id="PTHR10605:SF65">
    <property type="entry name" value="GH20068P"/>
    <property type="match status" value="1"/>
</dbReference>
<evidence type="ECO:0000256" key="5">
    <source>
        <dbReference type="PIRSR" id="PIRSR637359-3"/>
    </source>
</evidence>
<dbReference type="InterPro" id="IPR027417">
    <property type="entry name" value="P-loop_NTPase"/>
</dbReference>
<dbReference type="Gene3D" id="3.40.50.300">
    <property type="entry name" value="P-loop containing nucleotide triphosphate hydrolases"/>
    <property type="match status" value="1"/>
</dbReference>
<protein>
    <recommendedName>
        <fullName evidence="7">Sulfotransferase domain-containing protein</fullName>
    </recommendedName>
</protein>
<dbReference type="GO" id="GO:0008467">
    <property type="term" value="F:[heparan sulfate]-glucosamine 3-sulfotransferase activity"/>
    <property type="evidence" value="ECO:0007669"/>
    <property type="project" value="TreeGrafter"/>
</dbReference>
<feature type="transmembrane region" description="Helical" evidence="6">
    <location>
        <begin position="34"/>
        <end position="58"/>
    </location>
</feature>
<keyword evidence="6" id="KW-0472">Membrane</keyword>
<evidence type="ECO:0000256" key="4">
    <source>
        <dbReference type="PIRSR" id="PIRSR637359-2"/>
    </source>
</evidence>
<evidence type="ECO:0000256" key="6">
    <source>
        <dbReference type="SAM" id="Phobius"/>
    </source>
</evidence>
<keyword evidence="6" id="KW-0812">Transmembrane</keyword>
<dbReference type="SUPFAM" id="SSF52540">
    <property type="entry name" value="P-loop containing nucleoside triphosphate hydrolases"/>
    <property type="match status" value="1"/>
</dbReference>
<accession>A0AA88XSP7</accession>
<name>A0AA88XSP7_PINIB</name>
<dbReference type="FunFam" id="3.40.50.300:FF:002997">
    <property type="entry name" value="Sulfotransferase"/>
    <property type="match status" value="1"/>
</dbReference>
<evidence type="ECO:0000256" key="2">
    <source>
        <dbReference type="ARBA" id="ARBA00023180"/>
    </source>
</evidence>
<keyword evidence="2" id="KW-0325">Glycoprotein</keyword>
<evidence type="ECO:0000256" key="1">
    <source>
        <dbReference type="ARBA" id="ARBA00022679"/>
    </source>
</evidence>
<dbReference type="InterPro" id="IPR037359">
    <property type="entry name" value="NST/OST"/>
</dbReference>
<evidence type="ECO:0000313" key="8">
    <source>
        <dbReference type="EMBL" id="KAK3091160.1"/>
    </source>
</evidence>
<evidence type="ECO:0000313" key="9">
    <source>
        <dbReference type="Proteomes" id="UP001186944"/>
    </source>
</evidence>
<reference evidence="8" key="1">
    <citation type="submission" date="2019-08" db="EMBL/GenBank/DDBJ databases">
        <title>The improved chromosome-level genome for the pearl oyster Pinctada fucata martensii using PacBio sequencing and Hi-C.</title>
        <authorList>
            <person name="Zheng Z."/>
        </authorList>
    </citation>
    <scope>NUCLEOTIDE SEQUENCE</scope>
    <source>
        <strain evidence="8">ZZ-2019</strain>
        <tissue evidence="8">Adductor muscle</tissue>
    </source>
</reference>
<dbReference type="InterPro" id="IPR000863">
    <property type="entry name" value="Sulfotransferase_dom"/>
</dbReference>
<evidence type="ECO:0000256" key="3">
    <source>
        <dbReference type="PIRSR" id="PIRSR637359-1"/>
    </source>
</evidence>
<keyword evidence="5" id="KW-1015">Disulfide bond</keyword>
<organism evidence="8 9">
    <name type="scientific">Pinctada imbricata</name>
    <name type="common">Atlantic pearl-oyster</name>
    <name type="synonym">Pinctada martensii</name>
    <dbReference type="NCBI Taxonomy" id="66713"/>
    <lineage>
        <taxon>Eukaryota</taxon>
        <taxon>Metazoa</taxon>
        <taxon>Spiralia</taxon>
        <taxon>Lophotrochozoa</taxon>
        <taxon>Mollusca</taxon>
        <taxon>Bivalvia</taxon>
        <taxon>Autobranchia</taxon>
        <taxon>Pteriomorphia</taxon>
        <taxon>Pterioida</taxon>
        <taxon>Pterioidea</taxon>
        <taxon>Pteriidae</taxon>
        <taxon>Pinctada</taxon>
    </lineage>
</organism>
<gene>
    <name evidence="8" type="ORF">FSP39_017588</name>
</gene>
<dbReference type="Pfam" id="PF00685">
    <property type="entry name" value="Sulfotransfer_1"/>
    <property type="match status" value="1"/>
</dbReference>
<feature type="binding site" evidence="4">
    <location>
        <position position="192"/>
    </location>
    <ligand>
        <name>3'-phosphoadenylyl sulfate</name>
        <dbReference type="ChEBI" id="CHEBI:58339"/>
    </ligand>
</feature>
<feature type="disulfide bond" evidence="5">
    <location>
        <begin position="299"/>
        <end position="309"/>
    </location>
</feature>
<feature type="binding site" evidence="4">
    <location>
        <begin position="101"/>
        <end position="105"/>
    </location>
    <ligand>
        <name>3'-phosphoadenylyl sulfate</name>
        <dbReference type="ChEBI" id="CHEBI:58339"/>
    </ligand>
</feature>
<feature type="binding site" evidence="4">
    <location>
        <position position="184"/>
    </location>
    <ligand>
        <name>3'-phosphoadenylyl sulfate</name>
        <dbReference type="ChEBI" id="CHEBI:58339"/>
    </ligand>
</feature>
<comment type="caution">
    <text evidence="8">The sequence shown here is derived from an EMBL/GenBank/DDBJ whole genome shotgun (WGS) entry which is preliminary data.</text>
</comment>
<dbReference type="Proteomes" id="UP001186944">
    <property type="component" value="Unassembled WGS sequence"/>
</dbReference>
<evidence type="ECO:0000259" key="7">
    <source>
        <dbReference type="Pfam" id="PF00685"/>
    </source>
</evidence>
<dbReference type="AlphaFoldDB" id="A0AA88XSP7"/>
<proteinExistence type="predicted"/>
<keyword evidence="6" id="KW-1133">Transmembrane helix</keyword>
<feature type="active site" description="For sulfotransferase activity" evidence="3">
    <location>
        <position position="101"/>
    </location>
</feature>
<dbReference type="EMBL" id="VSWD01000010">
    <property type="protein sequence ID" value="KAK3091160.1"/>
    <property type="molecule type" value="Genomic_DNA"/>
</dbReference>
<feature type="binding site" evidence="4">
    <location>
        <begin position="314"/>
        <end position="318"/>
    </location>
    <ligand>
        <name>3'-phosphoadenylyl sulfate</name>
        <dbReference type="ChEBI" id="CHEBI:58339"/>
    </ligand>
</feature>
<dbReference type="PANTHER" id="PTHR10605">
    <property type="entry name" value="HEPARAN SULFATE SULFOTRANSFERASE"/>
    <property type="match status" value="1"/>
</dbReference>
<feature type="domain" description="Sulfotransferase" evidence="7">
    <location>
        <begin position="92"/>
        <end position="339"/>
    </location>
</feature>